<gene>
    <name evidence="1" type="ORF">Dthio_PD3575</name>
</gene>
<evidence type="ECO:0000313" key="2">
    <source>
        <dbReference type="Proteomes" id="UP000005496"/>
    </source>
</evidence>
<dbReference type="RefSeq" id="WP_008869247.1">
    <property type="nucleotide sequence ID" value="NZ_ACJN02000001.1"/>
</dbReference>
<sequence length="150" mass="17120">MTQIFGGKKFEALFRNAAGLDMDKSDLKRLYEVVNQKMHDMLEMGVVTAQANGRDVIQFYDLPITMAFKEQLREVREYDETLNLEPILEQLATLPKLKLDYSSEVENALPELTGAITVALAKMFKAVNPELKNPKPQDWEKVISVFNILI</sequence>
<dbReference type="AlphaFoldDB" id="D6SJR9"/>
<dbReference type="InterPro" id="IPR009072">
    <property type="entry name" value="Histone-fold"/>
</dbReference>
<dbReference type="OrthoDB" id="14134at2"/>
<dbReference type="Proteomes" id="UP000005496">
    <property type="component" value="Unassembled WGS sequence"/>
</dbReference>
<dbReference type="Gene3D" id="1.10.20.10">
    <property type="entry name" value="Histone, subunit A"/>
    <property type="match status" value="1"/>
</dbReference>
<dbReference type="InterPro" id="IPR015207">
    <property type="entry name" value="DUF1931"/>
</dbReference>
<dbReference type="Pfam" id="PF09123">
    <property type="entry name" value="DUF1931"/>
    <property type="match status" value="1"/>
</dbReference>
<comment type="caution">
    <text evidence="1">The sequence shown here is derived from an EMBL/GenBank/DDBJ whole genome shotgun (WGS) entry which is preliminary data.</text>
</comment>
<organism evidence="1 2">
    <name type="scientific">Desulfonatronospira thiodismutans ASO3-1</name>
    <dbReference type="NCBI Taxonomy" id="555779"/>
    <lineage>
        <taxon>Bacteria</taxon>
        <taxon>Pseudomonadati</taxon>
        <taxon>Thermodesulfobacteriota</taxon>
        <taxon>Desulfovibrionia</taxon>
        <taxon>Desulfovibrionales</taxon>
        <taxon>Desulfonatronovibrionaceae</taxon>
        <taxon>Desulfonatronospira</taxon>
    </lineage>
</organism>
<dbReference type="SUPFAM" id="SSF47113">
    <property type="entry name" value="Histone-fold"/>
    <property type="match status" value="1"/>
</dbReference>
<dbReference type="EMBL" id="ACJN02000001">
    <property type="protein sequence ID" value="EFI36122.1"/>
    <property type="molecule type" value="Genomic_DNA"/>
</dbReference>
<name>D6SJR9_9BACT</name>
<accession>D6SJR9</accession>
<reference evidence="1" key="1">
    <citation type="submission" date="2010-05" db="EMBL/GenBank/DDBJ databases">
        <title>The draft genome of Desulfonatronospira thiodismutans ASO3-1.</title>
        <authorList>
            <consortium name="US DOE Joint Genome Institute (JGI-PGF)"/>
            <person name="Lucas S."/>
            <person name="Copeland A."/>
            <person name="Lapidus A."/>
            <person name="Cheng J.-F."/>
            <person name="Bruce D."/>
            <person name="Goodwin L."/>
            <person name="Pitluck S."/>
            <person name="Chertkov O."/>
            <person name="Brettin T."/>
            <person name="Detter J.C."/>
            <person name="Han C."/>
            <person name="Land M.L."/>
            <person name="Hauser L."/>
            <person name="Kyrpides N."/>
            <person name="Mikhailova N."/>
            <person name="Muyzer G."/>
            <person name="Woyke T."/>
        </authorList>
    </citation>
    <scope>NUCLEOTIDE SEQUENCE [LARGE SCALE GENOMIC DNA]</scope>
    <source>
        <strain evidence="1">ASO3-1</strain>
    </source>
</reference>
<dbReference type="CDD" id="cd22923">
    <property type="entry name" value="HFD_Aq328-like_rpt2"/>
    <property type="match status" value="1"/>
</dbReference>
<keyword evidence="2" id="KW-1185">Reference proteome</keyword>
<proteinExistence type="predicted"/>
<evidence type="ECO:0008006" key="3">
    <source>
        <dbReference type="Google" id="ProtNLM"/>
    </source>
</evidence>
<evidence type="ECO:0000313" key="1">
    <source>
        <dbReference type="EMBL" id="EFI36122.1"/>
    </source>
</evidence>
<protein>
    <recommendedName>
        <fullName evidence="3">DUF1931 family protein</fullName>
    </recommendedName>
</protein>
<dbReference type="GO" id="GO:0046982">
    <property type="term" value="F:protein heterodimerization activity"/>
    <property type="evidence" value="ECO:0007669"/>
    <property type="project" value="InterPro"/>
</dbReference>
<dbReference type="eggNOG" id="ENOG5031BBY">
    <property type="taxonomic scope" value="Bacteria"/>
</dbReference>